<dbReference type="FunFam" id="3.90.600.10:FF:000001">
    <property type="entry name" value="Trifunctional purine biosynthetic protein adenosine-3"/>
    <property type="match status" value="1"/>
</dbReference>
<comment type="caution">
    <text evidence="20">The sequence shown here is derived from an EMBL/GenBank/DDBJ whole genome shotgun (WGS) entry which is preliminary data.</text>
</comment>
<keyword evidence="9 17" id="KW-0658">Purine biosynthesis</keyword>
<dbReference type="InterPro" id="IPR000115">
    <property type="entry name" value="PRibGlycinamide_synth"/>
</dbReference>
<dbReference type="FunFam" id="3.30.1490.20:FF:000006">
    <property type="entry name" value="phosphoribosylamine--glycine ligase, chloroplastic-like"/>
    <property type="match status" value="1"/>
</dbReference>
<dbReference type="PROSITE" id="PS00184">
    <property type="entry name" value="GARS"/>
    <property type="match status" value="1"/>
</dbReference>
<dbReference type="Pfam" id="PF02843">
    <property type="entry name" value="GARS_C"/>
    <property type="match status" value="1"/>
</dbReference>
<evidence type="ECO:0000256" key="7">
    <source>
        <dbReference type="ARBA" id="ARBA00022723"/>
    </source>
</evidence>
<dbReference type="GO" id="GO:0005524">
    <property type="term" value="F:ATP binding"/>
    <property type="evidence" value="ECO:0007669"/>
    <property type="project" value="UniProtKB-UniRule"/>
</dbReference>
<evidence type="ECO:0000256" key="15">
    <source>
        <dbReference type="ARBA" id="ARBA00042864"/>
    </source>
</evidence>
<dbReference type="Gene3D" id="3.30.1490.20">
    <property type="entry name" value="ATP-grasp fold, A domain"/>
    <property type="match status" value="1"/>
</dbReference>
<evidence type="ECO:0000256" key="12">
    <source>
        <dbReference type="ARBA" id="ARBA00023211"/>
    </source>
</evidence>
<dbReference type="InterPro" id="IPR013815">
    <property type="entry name" value="ATP_grasp_subdomain_1"/>
</dbReference>
<dbReference type="EC" id="6.3.4.13" evidence="4 17"/>
<reference evidence="21" key="1">
    <citation type="submission" date="2017-12" db="EMBL/GenBank/DDBJ databases">
        <title>FDA dAtabase for Regulatory Grade micrObial Sequences (FDA-ARGOS): Supporting development and validation of Infectious Disease Dx tests.</title>
        <authorList>
            <person name="Campos J."/>
            <person name="Goldberg B."/>
            <person name="Tallon L."/>
            <person name="Sadzewicz L."/>
            <person name="Sengamalay N."/>
            <person name="Ott S."/>
            <person name="Godinez A."/>
            <person name="Nagaraj S."/>
            <person name="Vavikolanu K."/>
            <person name="Vyas G."/>
            <person name="Nadendla S."/>
            <person name="Aluvathingal J."/>
            <person name="Geyer C."/>
            <person name="Nandy P."/>
            <person name="Hobson J."/>
            <person name="Sichtig H."/>
        </authorList>
    </citation>
    <scope>NUCLEOTIDE SEQUENCE [LARGE SCALE GENOMIC DNA]</scope>
    <source>
        <strain evidence="21">FDAARGOS_79</strain>
    </source>
</reference>
<dbReference type="SMART" id="SM01210">
    <property type="entry name" value="GARS_C"/>
    <property type="match status" value="1"/>
</dbReference>
<dbReference type="Gene3D" id="3.90.600.10">
    <property type="entry name" value="Phosphoribosylglycinamide synthetase, C-terminal domain"/>
    <property type="match status" value="1"/>
</dbReference>
<evidence type="ECO:0000256" key="10">
    <source>
        <dbReference type="ARBA" id="ARBA00022840"/>
    </source>
</evidence>
<keyword evidence="12" id="KW-0464">Manganese</keyword>
<dbReference type="InterPro" id="IPR011054">
    <property type="entry name" value="Rudment_hybrid_motif"/>
</dbReference>
<dbReference type="Gene3D" id="3.40.50.20">
    <property type="match status" value="1"/>
</dbReference>
<dbReference type="AlphaFoldDB" id="A0AAP8PGH1"/>
<dbReference type="PROSITE" id="PS50975">
    <property type="entry name" value="ATP_GRASP"/>
    <property type="match status" value="1"/>
</dbReference>
<evidence type="ECO:0000256" key="5">
    <source>
        <dbReference type="ARBA" id="ARBA00020605"/>
    </source>
</evidence>
<comment type="similarity">
    <text evidence="13 17">Belongs to the GARS family.</text>
</comment>
<dbReference type="InterPro" id="IPR020559">
    <property type="entry name" value="PRibGlycinamide_synth_CS"/>
</dbReference>
<keyword evidence="7" id="KW-0479">Metal-binding</keyword>
<comment type="pathway">
    <text evidence="3 17">Purine metabolism; IMP biosynthesis via de novo pathway; N(1)-(5-phospho-D-ribosyl)glycinamide from 5-phospho-alpha-D-ribose 1-diphosphate: step 2/2.</text>
</comment>
<dbReference type="SUPFAM" id="SSF52440">
    <property type="entry name" value="PreATP-grasp domain"/>
    <property type="match status" value="1"/>
</dbReference>
<evidence type="ECO:0000313" key="20">
    <source>
        <dbReference type="EMBL" id="PNO66021.1"/>
    </source>
</evidence>
<dbReference type="SMART" id="SM01209">
    <property type="entry name" value="GARS_A"/>
    <property type="match status" value="1"/>
</dbReference>
<dbReference type="Pfam" id="PF02844">
    <property type="entry name" value="GARS_N"/>
    <property type="match status" value="1"/>
</dbReference>
<evidence type="ECO:0000256" key="18">
    <source>
        <dbReference type="PROSITE-ProRule" id="PRU00409"/>
    </source>
</evidence>
<evidence type="ECO:0000256" key="13">
    <source>
        <dbReference type="ARBA" id="ARBA00038345"/>
    </source>
</evidence>
<evidence type="ECO:0000313" key="21">
    <source>
        <dbReference type="Proteomes" id="UP000030378"/>
    </source>
</evidence>
<dbReference type="EMBL" id="JTBC02000004">
    <property type="protein sequence ID" value="PNO66021.1"/>
    <property type="molecule type" value="Genomic_DNA"/>
</dbReference>
<accession>A0AAP8PGH1</accession>
<feature type="domain" description="ATP-grasp" evidence="19">
    <location>
        <begin position="109"/>
        <end position="316"/>
    </location>
</feature>
<evidence type="ECO:0000259" key="19">
    <source>
        <dbReference type="PROSITE" id="PS50975"/>
    </source>
</evidence>
<evidence type="ECO:0000256" key="11">
    <source>
        <dbReference type="ARBA" id="ARBA00022842"/>
    </source>
</evidence>
<evidence type="ECO:0000256" key="6">
    <source>
        <dbReference type="ARBA" id="ARBA00022598"/>
    </source>
</evidence>
<dbReference type="RefSeq" id="WP_102985058.1">
    <property type="nucleotide sequence ID" value="NZ_JTBC02000004.1"/>
</dbReference>
<evidence type="ECO:0000256" key="16">
    <source>
        <dbReference type="ARBA" id="ARBA00079592"/>
    </source>
</evidence>
<keyword evidence="10 18" id="KW-0067">ATP-binding</keyword>
<dbReference type="GO" id="GO:0046872">
    <property type="term" value="F:metal ion binding"/>
    <property type="evidence" value="ECO:0007669"/>
    <property type="project" value="UniProtKB-KW"/>
</dbReference>
<protein>
    <recommendedName>
        <fullName evidence="5 17">Phosphoribosylamine--glycine ligase</fullName>
        <ecNumber evidence="4 17">6.3.4.13</ecNumber>
    </recommendedName>
    <alternativeName>
        <fullName evidence="16 17">GARS</fullName>
    </alternativeName>
    <alternativeName>
        <fullName evidence="14 17">Glycinamide ribonucleotide synthetase</fullName>
    </alternativeName>
    <alternativeName>
        <fullName evidence="15 17">Phosphoribosylglycinamide synthetase</fullName>
    </alternativeName>
</protein>
<evidence type="ECO:0000256" key="4">
    <source>
        <dbReference type="ARBA" id="ARBA00013255"/>
    </source>
</evidence>
<keyword evidence="6 17" id="KW-0436">Ligase</keyword>
<evidence type="ECO:0000256" key="8">
    <source>
        <dbReference type="ARBA" id="ARBA00022741"/>
    </source>
</evidence>
<dbReference type="NCBIfam" id="TIGR00877">
    <property type="entry name" value="purD"/>
    <property type="match status" value="1"/>
</dbReference>
<dbReference type="InterPro" id="IPR020562">
    <property type="entry name" value="PRibGlycinamide_synth_N"/>
</dbReference>
<dbReference type="GO" id="GO:0006189">
    <property type="term" value="P:'de novo' IMP biosynthetic process"/>
    <property type="evidence" value="ECO:0007669"/>
    <property type="project" value="UniProtKB-UniRule"/>
</dbReference>
<dbReference type="GO" id="GO:0009113">
    <property type="term" value="P:purine nucleobase biosynthetic process"/>
    <property type="evidence" value="ECO:0007669"/>
    <property type="project" value="InterPro"/>
</dbReference>
<gene>
    <name evidence="17" type="primary">purD</name>
    <name evidence="20" type="ORF">MC70_016170</name>
</gene>
<dbReference type="Pfam" id="PF01071">
    <property type="entry name" value="GARS_A"/>
    <property type="match status" value="1"/>
</dbReference>
<dbReference type="SUPFAM" id="SSF56059">
    <property type="entry name" value="Glutathione synthetase ATP-binding domain-like"/>
    <property type="match status" value="1"/>
</dbReference>
<dbReference type="HAMAP" id="MF_00138">
    <property type="entry name" value="GARS"/>
    <property type="match status" value="1"/>
</dbReference>
<dbReference type="SUPFAM" id="SSF51246">
    <property type="entry name" value="Rudiment single hybrid motif"/>
    <property type="match status" value="1"/>
</dbReference>
<evidence type="ECO:0000256" key="9">
    <source>
        <dbReference type="ARBA" id="ARBA00022755"/>
    </source>
</evidence>
<keyword evidence="11" id="KW-0460">Magnesium</keyword>
<evidence type="ECO:0000256" key="3">
    <source>
        <dbReference type="ARBA" id="ARBA00005174"/>
    </source>
</evidence>
<sequence>MNILIIGNGGREHALAWKAAQSPLADKVYVAPGNAGTALEANLENVAIAATDIPALVAFAQSHDIGLTIVGPEAPLVIGVVDAFQAAGLKIFGPSQAAAQLEGSKAFTKDFLARHRIPTAEYENFTEVEPALAYVRRKGAPIVIKADGLAAGKGVIVAMTLQEAEEAVRDMLAGNAFGDAGHRIVVEEFLDGEEASFIVMVDGENVVPMATSQDHKRVGDGDTGPNTGGMGAYSPAPVVTDEIHRLAMDQVIWPTVRGMAAEGNTYVGFLYAGLMIAADGQPKVIEFNCRFGDPETQPIMLRLRSDLVELCLAGAEGRLNEKSSDWDERPALGVVLAAGGYPGDYRNGEVIQGLPQQESADGKVFHAGTRLQGNDVVTSGGRVLCVTALGDTVAQAQQRAYQLAEGIEWPGSFCRKDIGYRAIARGK</sequence>
<evidence type="ECO:0000256" key="14">
    <source>
        <dbReference type="ARBA" id="ARBA00042242"/>
    </source>
</evidence>
<dbReference type="InterPro" id="IPR020560">
    <property type="entry name" value="PRibGlycinamide_synth_C-dom"/>
</dbReference>
<evidence type="ECO:0000256" key="1">
    <source>
        <dbReference type="ARBA" id="ARBA00001936"/>
    </source>
</evidence>
<dbReference type="Gene3D" id="3.30.470.20">
    <property type="entry name" value="ATP-grasp fold, B domain"/>
    <property type="match status" value="1"/>
</dbReference>
<dbReference type="Proteomes" id="UP000030378">
    <property type="component" value="Unassembled WGS sequence"/>
</dbReference>
<dbReference type="InterPro" id="IPR011761">
    <property type="entry name" value="ATP-grasp"/>
</dbReference>
<organism evidence="20 21">
    <name type="scientific">Serratia marcescens</name>
    <dbReference type="NCBI Taxonomy" id="615"/>
    <lineage>
        <taxon>Bacteria</taxon>
        <taxon>Pseudomonadati</taxon>
        <taxon>Pseudomonadota</taxon>
        <taxon>Gammaproteobacteria</taxon>
        <taxon>Enterobacterales</taxon>
        <taxon>Yersiniaceae</taxon>
        <taxon>Serratia</taxon>
    </lineage>
</organism>
<dbReference type="GO" id="GO:0004637">
    <property type="term" value="F:phosphoribosylamine-glycine ligase activity"/>
    <property type="evidence" value="ECO:0007669"/>
    <property type="project" value="UniProtKB-UniRule"/>
</dbReference>
<dbReference type="InterPro" id="IPR037123">
    <property type="entry name" value="PRibGlycinamide_synth_C_sf"/>
</dbReference>
<comment type="catalytic activity">
    <reaction evidence="17">
        <text>5-phospho-beta-D-ribosylamine + glycine + ATP = N(1)-(5-phospho-beta-D-ribosyl)glycinamide + ADP + phosphate + H(+)</text>
        <dbReference type="Rhea" id="RHEA:17453"/>
        <dbReference type="ChEBI" id="CHEBI:15378"/>
        <dbReference type="ChEBI" id="CHEBI:30616"/>
        <dbReference type="ChEBI" id="CHEBI:43474"/>
        <dbReference type="ChEBI" id="CHEBI:57305"/>
        <dbReference type="ChEBI" id="CHEBI:58681"/>
        <dbReference type="ChEBI" id="CHEBI:143788"/>
        <dbReference type="ChEBI" id="CHEBI:456216"/>
        <dbReference type="EC" id="6.3.4.13"/>
    </reaction>
</comment>
<evidence type="ECO:0000256" key="17">
    <source>
        <dbReference type="HAMAP-Rule" id="MF_00138"/>
    </source>
</evidence>
<evidence type="ECO:0000256" key="2">
    <source>
        <dbReference type="ARBA" id="ARBA00001946"/>
    </source>
</evidence>
<dbReference type="InterPro" id="IPR016185">
    <property type="entry name" value="PreATP-grasp_dom_sf"/>
</dbReference>
<dbReference type="FunFam" id="3.40.50.20:FF:000006">
    <property type="entry name" value="Phosphoribosylamine--glycine ligase, chloroplastic"/>
    <property type="match status" value="1"/>
</dbReference>
<comment type="cofactor">
    <cofactor evidence="1">
        <name>Mn(2+)</name>
        <dbReference type="ChEBI" id="CHEBI:29035"/>
    </cofactor>
</comment>
<proteinExistence type="inferred from homology"/>
<dbReference type="PANTHER" id="PTHR43472:SF1">
    <property type="entry name" value="PHOSPHORIBOSYLAMINE--GLYCINE LIGASE, CHLOROPLASTIC"/>
    <property type="match status" value="1"/>
</dbReference>
<dbReference type="PANTHER" id="PTHR43472">
    <property type="entry name" value="PHOSPHORIBOSYLAMINE--GLYCINE LIGASE"/>
    <property type="match status" value="1"/>
</dbReference>
<dbReference type="FunFam" id="3.30.470.20:FF:000031">
    <property type="entry name" value="Phosphoribosylamine--glycine ligase"/>
    <property type="match status" value="1"/>
</dbReference>
<dbReference type="InterPro" id="IPR020561">
    <property type="entry name" value="PRibGlycinamid_synth_ATP-grasp"/>
</dbReference>
<keyword evidence="8 18" id="KW-0547">Nucleotide-binding</keyword>
<name>A0AAP8PGH1_SERMA</name>
<comment type="cofactor">
    <cofactor evidence="2">
        <name>Mg(2+)</name>
        <dbReference type="ChEBI" id="CHEBI:18420"/>
    </cofactor>
</comment>